<sequence length="497" mass="53169">MDRAQLNSITRLARAGALEQAWAQFLTAGLDTRLDDPNALTVHGRLLKDRAAQADGETRDALLNDAIAAYERASHLSRATYPLINAATLALLAGRRDRAQALALETLALIDSDDCAPETTYWLDATRAEACLLLGRKGEAETILGRAVENQPEAWEDHASTLRQFAMIAAEMGWSADWLDRYRPPPSLHFDGILGIAEDDAEARDAIASALHTIRPGNVVGALAAGADIMVAEEALRLGAHLHVVLPCAPELFLQASVLPLESAWEARFAHLMDEAVSVLILDDWQPLSLASIAIARQAAMGLAIRDARRLQSSAIALRVQEPDQEGPSHDDADWMRHGLELRRVVIERSNLSSAALPSTSQATALLTLPTALARELPSGSKRLASREGLALHSFSTITEGARAAQHLVAQHPNARLGLDYCAVSDASLSVHFDRGLTLSSTDIKGAIALSEAAALALTLQIPAANVEPMGSIRGATGELSIYGLFPDRVSGNQLGK</sequence>
<comment type="caution">
    <text evidence="1">The sequence shown here is derived from an EMBL/GenBank/DDBJ whole genome shotgun (WGS) entry which is preliminary data.</text>
</comment>
<reference evidence="1" key="1">
    <citation type="submission" date="2022-03" db="EMBL/GenBank/DDBJ databases">
        <title>Identification of a novel bacterium isolated from mangrove sediments.</title>
        <authorList>
            <person name="Pan X."/>
        </authorList>
    </citation>
    <scope>NUCLEOTIDE SEQUENCE</scope>
    <source>
        <strain evidence="1">B2580</strain>
    </source>
</reference>
<gene>
    <name evidence="1" type="ORF">MTR64_01265</name>
</gene>
<protein>
    <submittedName>
        <fullName evidence="1">DUF4071 domain-containing protein</fullName>
    </submittedName>
</protein>
<evidence type="ECO:0000313" key="2">
    <source>
        <dbReference type="Proteomes" id="UP001162880"/>
    </source>
</evidence>
<dbReference type="RefSeq" id="WP_243989968.1">
    <property type="nucleotide sequence ID" value="NZ_JALHLE010000002.1"/>
</dbReference>
<evidence type="ECO:0000313" key="1">
    <source>
        <dbReference type="EMBL" id="MCJ2177184.1"/>
    </source>
</evidence>
<accession>A0ABT0AWJ5</accession>
<dbReference type="Proteomes" id="UP001162880">
    <property type="component" value="Unassembled WGS sequence"/>
</dbReference>
<keyword evidence="2" id="KW-1185">Reference proteome</keyword>
<proteinExistence type="predicted"/>
<dbReference type="Pfam" id="PF20308">
    <property type="entry name" value="TPR-S"/>
    <property type="match status" value="1"/>
</dbReference>
<organism evidence="1 2">
    <name type="scientific">Novosphingobium album</name>
    <name type="common">ex Hu et al. 2023</name>
    <dbReference type="NCBI Taxonomy" id="2930093"/>
    <lineage>
        <taxon>Bacteria</taxon>
        <taxon>Pseudomonadati</taxon>
        <taxon>Pseudomonadota</taxon>
        <taxon>Alphaproteobacteria</taxon>
        <taxon>Sphingomonadales</taxon>
        <taxon>Sphingomonadaceae</taxon>
        <taxon>Novosphingobium</taxon>
    </lineage>
</organism>
<dbReference type="EMBL" id="JALHLE010000002">
    <property type="protein sequence ID" value="MCJ2177184.1"/>
    <property type="molecule type" value="Genomic_DNA"/>
</dbReference>
<dbReference type="InterPro" id="IPR046880">
    <property type="entry name" value="TPR-S"/>
</dbReference>
<name>A0ABT0AWJ5_9SPHN</name>